<comment type="caution">
    <text evidence="7">The sequence shown here is derived from an EMBL/GenBank/DDBJ whole genome shotgun (WGS) entry which is preliminary data.</text>
</comment>
<dbReference type="GO" id="GO:0020037">
    <property type="term" value="F:heme binding"/>
    <property type="evidence" value="ECO:0007669"/>
    <property type="project" value="InterPro"/>
</dbReference>
<evidence type="ECO:0000259" key="6">
    <source>
        <dbReference type="PROSITE" id="PS51007"/>
    </source>
</evidence>
<evidence type="ECO:0000256" key="1">
    <source>
        <dbReference type="ARBA" id="ARBA00022617"/>
    </source>
</evidence>
<dbReference type="InterPro" id="IPR003468">
    <property type="entry name" value="Cyt_c_oxidase_monohaem-su/FixO"/>
</dbReference>
<dbReference type="Proteomes" id="UP000255317">
    <property type="component" value="Unassembled WGS sequence"/>
</dbReference>
<dbReference type="InterPro" id="IPR051459">
    <property type="entry name" value="Cytochrome_c-type_DH"/>
</dbReference>
<keyword evidence="5" id="KW-1133">Transmembrane helix</keyword>
<keyword evidence="2 4" id="KW-0479">Metal-binding</keyword>
<dbReference type="OrthoDB" id="9811395at2"/>
<proteinExistence type="predicted"/>
<gene>
    <name evidence="7" type="ORF">C8D94_1011065</name>
</gene>
<accession>A0A370QLD4</accession>
<dbReference type="Pfam" id="PF13442">
    <property type="entry name" value="Cytochrome_CBB3"/>
    <property type="match status" value="1"/>
</dbReference>
<dbReference type="InterPro" id="IPR036909">
    <property type="entry name" value="Cyt_c-like_dom_sf"/>
</dbReference>
<feature type="transmembrane region" description="Helical" evidence="5">
    <location>
        <begin position="12"/>
        <end position="32"/>
    </location>
</feature>
<feature type="domain" description="Cytochrome c" evidence="6">
    <location>
        <begin position="48"/>
        <end position="196"/>
    </location>
</feature>
<dbReference type="Pfam" id="PF02433">
    <property type="entry name" value="FixO"/>
    <property type="match status" value="1"/>
</dbReference>
<evidence type="ECO:0000256" key="4">
    <source>
        <dbReference type="PROSITE-ProRule" id="PRU00433"/>
    </source>
</evidence>
<keyword evidence="5" id="KW-0812">Transmembrane</keyword>
<keyword evidence="3 4" id="KW-0408">Iron</keyword>
<dbReference type="PANTHER" id="PTHR35008:SF8">
    <property type="entry name" value="ALCOHOL DEHYDROGENASE CYTOCHROME C SUBUNIT"/>
    <property type="match status" value="1"/>
</dbReference>
<dbReference type="GO" id="GO:0046872">
    <property type="term" value="F:metal ion binding"/>
    <property type="evidence" value="ECO:0007669"/>
    <property type="project" value="UniProtKB-KW"/>
</dbReference>
<dbReference type="SUPFAM" id="SSF46626">
    <property type="entry name" value="Cytochrome c"/>
    <property type="match status" value="2"/>
</dbReference>
<keyword evidence="1 4" id="KW-0349">Heme</keyword>
<name>A0A370QLD4_9FLAO</name>
<dbReference type="GO" id="GO:0009055">
    <property type="term" value="F:electron transfer activity"/>
    <property type="evidence" value="ECO:0007669"/>
    <property type="project" value="InterPro"/>
</dbReference>
<sequence>MLNLHKDHKNLVLLSLIVFVVLSIGVAIIPAYQMQEYEPIPGQLDLTISEKKGLHVYISEGCVACHTQQVRNIEMDAVWGDRPSMASDYYYSKQRMDVWRQSPSLLGSERTGPDLTDIGTRQPSDQWHLLHLYNPRLVVEASIMPSYSWLFRVTDTSYIKEDDVTLPRGITKMEGSDVLVANEEALDLVAYLKSLQQFSMEDAVPPEFIPALPKDIGINETGTNSESSAGASLYQNNCAACHQSTGRGVKGAFPPLAGSLIVNDKNPETLIKIILLGYDARKEYGVMQSFADQLTDEEIKAIADHERSNWGNNAPKVPIETITRLRDSISQVQ</sequence>
<dbReference type="PROSITE" id="PS51007">
    <property type="entry name" value="CYTC"/>
    <property type="match status" value="2"/>
</dbReference>
<evidence type="ECO:0000256" key="2">
    <source>
        <dbReference type="ARBA" id="ARBA00022723"/>
    </source>
</evidence>
<dbReference type="Gene3D" id="1.10.760.10">
    <property type="entry name" value="Cytochrome c-like domain"/>
    <property type="match status" value="2"/>
</dbReference>
<feature type="domain" description="Cytochrome c" evidence="6">
    <location>
        <begin position="225"/>
        <end position="310"/>
    </location>
</feature>
<dbReference type="EMBL" id="QRAO01000001">
    <property type="protein sequence ID" value="RDK89184.1"/>
    <property type="molecule type" value="Genomic_DNA"/>
</dbReference>
<protein>
    <submittedName>
        <fullName evidence="7">Cytochrome c oxidase cbb3-type subunit 2</fullName>
    </submittedName>
</protein>
<evidence type="ECO:0000313" key="7">
    <source>
        <dbReference type="EMBL" id="RDK89184.1"/>
    </source>
</evidence>
<reference evidence="7 8" key="1">
    <citation type="submission" date="2018-07" db="EMBL/GenBank/DDBJ databases">
        <title>Genomic Encyclopedia of Type Strains, Phase IV (KMG-IV): sequencing the most valuable type-strain genomes for metagenomic binning, comparative biology and taxonomic classification.</title>
        <authorList>
            <person name="Goeker M."/>
        </authorList>
    </citation>
    <scope>NUCLEOTIDE SEQUENCE [LARGE SCALE GENOMIC DNA]</scope>
    <source>
        <strain evidence="7 8">DSM 101478</strain>
    </source>
</reference>
<dbReference type="RefSeq" id="WP_115122814.1">
    <property type="nucleotide sequence ID" value="NZ_QRAO01000001.1"/>
</dbReference>
<dbReference type="InterPro" id="IPR009056">
    <property type="entry name" value="Cyt_c-like_dom"/>
</dbReference>
<evidence type="ECO:0000313" key="8">
    <source>
        <dbReference type="Proteomes" id="UP000255317"/>
    </source>
</evidence>
<keyword evidence="8" id="KW-1185">Reference proteome</keyword>
<dbReference type="PANTHER" id="PTHR35008">
    <property type="entry name" value="BLL4482 PROTEIN-RELATED"/>
    <property type="match status" value="1"/>
</dbReference>
<evidence type="ECO:0000256" key="5">
    <source>
        <dbReference type="SAM" id="Phobius"/>
    </source>
</evidence>
<organism evidence="7 8">
    <name type="scientific">Marinirhabdus gelatinilytica</name>
    <dbReference type="NCBI Taxonomy" id="1703343"/>
    <lineage>
        <taxon>Bacteria</taxon>
        <taxon>Pseudomonadati</taxon>
        <taxon>Bacteroidota</taxon>
        <taxon>Flavobacteriia</taxon>
        <taxon>Flavobacteriales</taxon>
        <taxon>Flavobacteriaceae</taxon>
    </lineage>
</organism>
<evidence type="ECO:0000256" key="3">
    <source>
        <dbReference type="ARBA" id="ARBA00023004"/>
    </source>
</evidence>
<dbReference type="AlphaFoldDB" id="A0A370QLD4"/>
<keyword evidence="5" id="KW-0472">Membrane</keyword>